<dbReference type="EC" id="4.2.99.18" evidence="10"/>
<dbReference type="Pfam" id="PF00730">
    <property type="entry name" value="HhH-GPD"/>
    <property type="match status" value="1"/>
</dbReference>
<accession>A0ABU4ZUB1</accession>
<dbReference type="NCBIfam" id="TIGR01083">
    <property type="entry name" value="nth"/>
    <property type="match status" value="1"/>
</dbReference>
<dbReference type="InterPro" id="IPR003651">
    <property type="entry name" value="Endonuclease3_FeS-loop_motif"/>
</dbReference>
<protein>
    <recommendedName>
        <fullName evidence="10">Endonuclease III</fullName>
        <ecNumber evidence="10">4.2.99.18</ecNumber>
    </recommendedName>
    <alternativeName>
        <fullName evidence="10">DNA-(apurinic or apyrimidinic site) lyase</fullName>
    </alternativeName>
</protein>
<dbReference type="PANTHER" id="PTHR10359:SF18">
    <property type="entry name" value="ENDONUCLEASE III"/>
    <property type="match status" value="1"/>
</dbReference>
<keyword evidence="6 10" id="KW-0408">Iron</keyword>
<feature type="domain" description="HhH-GPD" evidence="12">
    <location>
        <begin position="77"/>
        <end position="224"/>
    </location>
</feature>
<keyword evidence="10" id="KW-0238">DNA-binding</keyword>
<evidence type="ECO:0000259" key="12">
    <source>
        <dbReference type="SMART" id="SM00478"/>
    </source>
</evidence>
<dbReference type="InterPro" id="IPR004036">
    <property type="entry name" value="Endonuclease-III-like_CS2"/>
</dbReference>
<dbReference type="InterPro" id="IPR023170">
    <property type="entry name" value="HhH_base_excis_C"/>
</dbReference>
<comment type="similarity">
    <text evidence="1 10">Belongs to the Nth/MutY family.</text>
</comment>
<keyword evidence="13" id="KW-0255">Endonuclease</keyword>
<evidence type="ECO:0000313" key="14">
    <source>
        <dbReference type="Proteomes" id="UP001276840"/>
    </source>
</evidence>
<evidence type="ECO:0000256" key="6">
    <source>
        <dbReference type="ARBA" id="ARBA00023004"/>
    </source>
</evidence>
<comment type="catalytic activity">
    <reaction evidence="10">
        <text>2'-deoxyribonucleotide-(2'-deoxyribose 5'-phosphate)-2'-deoxyribonucleotide-DNA = a 3'-end 2'-deoxyribonucleotide-(2,3-dehydro-2,3-deoxyribose 5'-phosphate)-DNA + a 5'-end 5'-phospho-2'-deoxyribonucleoside-DNA + H(+)</text>
        <dbReference type="Rhea" id="RHEA:66592"/>
        <dbReference type="Rhea" id="RHEA-COMP:13180"/>
        <dbReference type="Rhea" id="RHEA-COMP:16897"/>
        <dbReference type="Rhea" id="RHEA-COMP:17067"/>
        <dbReference type="ChEBI" id="CHEBI:15378"/>
        <dbReference type="ChEBI" id="CHEBI:136412"/>
        <dbReference type="ChEBI" id="CHEBI:157695"/>
        <dbReference type="ChEBI" id="CHEBI:167181"/>
        <dbReference type="EC" id="4.2.99.18"/>
    </reaction>
</comment>
<organism evidence="13 14">
    <name type="scientific">Mesorhizobium montanum</name>
    <dbReference type="NCBI Taxonomy" id="3072323"/>
    <lineage>
        <taxon>Bacteria</taxon>
        <taxon>Pseudomonadati</taxon>
        <taxon>Pseudomonadota</taxon>
        <taxon>Alphaproteobacteria</taxon>
        <taxon>Hyphomicrobiales</taxon>
        <taxon>Phyllobacteriaceae</taxon>
        <taxon>Mesorhizobium</taxon>
    </lineage>
</organism>
<dbReference type="HAMAP" id="MF_00942">
    <property type="entry name" value="Nth"/>
    <property type="match status" value="1"/>
</dbReference>
<dbReference type="PANTHER" id="PTHR10359">
    <property type="entry name" value="A/G-SPECIFIC ADENINE GLYCOSYLASE/ENDONUCLEASE III"/>
    <property type="match status" value="1"/>
</dbReference>
<dbReference type="Gene3D" id="1.10.1670.10">
    <property type="entry name" value="Helix-hairpin-Helix base-excision DNA repair enzymes (C-terminal)"/>
    <property type="match status" value="1"/>
</dbReference>
<dbReference type="Pfam" id="PF00633">
    <property type="entry name" value="HHH"/>
    <property type="match status" value="1"/>
</dbReference>
<keyword evidence="14" id="KW-1185">Reference proteome</keyword>
<evidence type="ECO:0000256" key="7">
    <source>
        <dbReference type="ARBA" id="ARBA00023014"/>
    </source>
</evidence>
<dbReference type="PROSITE" id="PS01155">
    <property type="entry name" value="ENDONUCLEASE_III_2"/>
    <property type="match status" value="1"/>
</dbReference>
<gene>
    <name evidence="10 13" type="primary">nth</name>
    <name evidence="13" type="ORF">RFM68_31555</name>
</gene>
<proteinExistence type="inferred from homology"/>
<evidence type="ECO:0000313" key="13">
    <source>
        <dbReference type="EMBL" id="MDX8529011.1"/>
    </source>
</evidence>
<dbReference type="Pfam" id="PF10576">
    <property type="entry name" value="EndIII_4Fe-2S"/>
    <property type="match status" value="1"/>
</dbReference>
<dbReference type="Gene3D" id="1.10.340.30">
    <property type="entry name" value="Hypothetical protein, domain 2"/>
    <property type="match status" value="1"/>
</dbReference>
<keyword evidence="5 10" id="KW-0378">Hydrolase</keyword>
<keyword evidence="3 10" id="KW-0479">Metal-binding</keyword>
<dbReference type="RefSeq" id="WP_320236885.1">
    <property type="nucleotide sequence ID" value="NZ_JAVIJF010000034.1"/>
</dbReference>
<feature type="region of interest" description="Disordered" evidence="11">
    <location>
        <begin position="1"/>
        <end position="36"/>
    </location>
</feature>
<evidence type="ECO:0000256" key="10">
    <source>
        <dbReference type="HAMAP-Rule" id="MF_00942"/>
    </source>
</evidence>
<evidence type="ECO:0000256" key="8">
    <source>
        <dbReference type="ARBA" id="ARBA00023204"/>
    </source>
</evidence>
<evidence type="ECO:0000256" key="1">
    <source>
        <dbReference type="ARBA" id="ARBA00008343"/>
    </source>
</evidence>
<dbReference type="Proteomes" id="UP001276840">
    <property type="component" value="Unassembled WGS sequence"/>
</dbReference>
<dbReference type="SMART" id="SM00525">
    <property type="entry name" value="FES"/>
    <property type="match status" value="1"/>
</dbReference>
<keyword evidence="8 10" id="KW-0234">DNA repair</keyword>
<evidence type="ECO:0000256" key="9">
    <source>
        <dbReference type="ARBA" id="ARBA00023295"/>
    </source>
</evidence>
<evidence type="ECO:0000256" key="3">
    <source>
        <dbReference type="ARBA" id="ARBA00022723"/>
    </source>
</evidence>
<feature type="binding site" evidence="10">
    <location>
        <position position="233"/>
    </location>
    <ligand>
        <name>[4Fe-4S] cluster</name>
        <dbReference type="ChEBI" id="CHEBI:49883"/>
    </ligand>
</feature>
<evidence type="ECO:0000256" key="4">
    <source>
        <dbReference type="ARBA" id="ARBA00022763"/>
    </source>
</evidence>
<dbReference type="InterPro" id="IPR003265">
    <property type="entry name" value="HhH-GPD_domain"/>
</dbReference>
<feature type="binding site" evidence="10">
    <location>
        <position position="242"/>
    </location>
    <ligand>
        <name>[4Fe-4S] cluster</name>
        <dbReference type="ChEBI" id="CHEBI:49883"/>
    </ligand>
</feature>
<feature type="binding site" evidence="10">
    <location>
        <position position="236"/>
    </location>
    <ligand>
        <name>[4Fe-4S] cluster</name>
        <dbReference type="ChEBI" id="CHEBI:49883"/>
    </ligand>
</feature>
<comment type="caution">
    <text evidence="13">The sequence shown here is derived from an EMBL/GenBank/DDBJ whole genome shotgun (WGS) entry which is preliminary data.</text>
</comment>
<keyword evidence="4 10" id="KW-0227">DNA damage</keyword>
<comment type="function">
    <text evidence="10">DNA repair enzyme that has both DNA N-glycosylase activity and AP-lyase activity. The DNA N-glycosylase activity releases various damaged pyrimidines from DNA by cleaving the N-glycosidic bond, leaving an AP (apurinic/apyrimidinic) site. The AP-lyase activity cleaves the phosphodiester bond 3' to the AP site by a beta-elimination, leaving a 3'-terminal unsaturated sugar and a product with a terminal 5'-phosphate.</text>
</comment>
<dbReference type="CDD" id="cd00056">
    <property type="entry name" value="ENDO3c"/>
    <property type="match status" value="1"/>
</dbReference>
<evidence type="ECO:0000256" key="2">
    <source>
        <dbReference type="ARBA" id="ARBA00022485"/>
    </source>
</evidence>
<evidence type="ECO:0000256" key="5">
    <source>
        <dbReference type="ARBA" id="ARBA00022801"/>
    </source>
</evidence>
<dbReference type="SUPFAM" id="SSF48150">
    <property type="entry name" value="DNA-glycosylase"/>
    <property type="match status" value="1"/>
</dbReference>
<dbReference type="EMBL" id="JAVIJF010000034">
    <property type="protein sequence ID" value="MDX8529011.1"/>
    <property type="molecule type" value="Genomic_DNA"/>
</dbReference>
<keyword evidence="10" id="KW-0456">Lyase</keyword>
<name>A0ABU4ZUB1_9HYPH</name>
<keyword evidence="7 10" id="KW-0411">Iron-sulfur</keyword>
<dbReference type="InterPro" id="IPR011257">
    <property type="entry name" value="DNA_glycosylase"/>
</dbReference>
<keyword evidence="13" id="KW-0540">Nuclease</keyword>
<dbReference type="InterPro" id="IPR005759">
    <property type="entry name" value="Nth"/>
</dbReference>
<feature type="binding site" evidence="10">
    <location>
        <position position="226"/>
    </location>
    <ligand>
        <name>[4Fe-4S] cluster</name>
        <dbReference type="ChEBI" id="CHEBI:49883"/>
    </ligand>
</feature>
<dbReference type="GO" id="GO:0004519">
    <property type="term" value="F:endonuclease activity"/>
    <property type="evidence" value="ECO:0007669"/>
    <property type="project" value="UniProtKB-KW"/>
</dbReference>
<keyword evidence="2 10" id="KW-0004">4Fe-4S</keyword>
<dbReference type="InterPro" id="IPR000445">
    <property type="entry name" value="HhH_motif"/>
</dbReference>
<sequence>MAPPKSKKSLAAKKPRSAVAGGGPVPGRRRPGKAVSRPLYSAAEVHEIFRRFCVQRPEPKGELHYVNAFTLLVAVVLSAQATDAGVNKATKALFAAADTPARMLALGEAKVGDHIRTVGLWRNKAKNVIALSKALIDDYGGQVPQDRDELVKLPGVGRKTANVVLNVAFGQHTMAVDTHIFRIGNRIGLAPGKTPEQVEQGLLKVIPAEYMRHAHHWLILHGRYVCKARKPDCPACVIADICKSKEKTTDVPAPLVPIAPLDEVFPVGT</sequence>
<reference evidence="13 14" key="1">
    <citation type="submission" date="2023-08" db="EMBL/GenBank/DDBJ databases">
        <title>Implementing the SeqCode for naming new Mesorhizobium species isolated from Vachellia karroo root nodules.</title>
        <authorList>
            <person name="Van Lill M."/>
        </authorList>
    </citation>
    <scope>NUCLEOTIDE SEQUENCE [LARGE SCALE GENOMIC DNA]</scope>
    <source>
        <strain evidence="13 14">MSK 1335</strain>
    </source>
</reference>
<evidence type="ECO:0000256" key="11">
    <source>
        <dbReference type="SAM" id="MobiDB-lite"/>
    </source>
</evidence>
<comment type="cofactor">
    <cofactor evidence="10">
        <name>[4Fe-4S] cluster</name>
        <dbReference type="ChEBI" id="CHEBI:49883"/>
    </cofactor>
    <text evidence="10">Binds 1 [4Fe-4S] cluster.</text>
</comment>
<dbReference type="SMART" id="SM00478">
    <property type="entry name" value="ENDO3c"/>
    <property type="match status" value="1"/>
</dbReference>
<feature type="compositionally biased region" description="Basic residues" evidence="11">
    <location>
        <begin position="1"/>
        <end position="16"/>
    </location>
</feature>
<keyword evidence="9 10" id="KW-0326">Glycosidase</keyword>